<feature type="compositionally biased region" description="Polar residues" evidence="4">
    <location>
        <begin position="1"/>
        <end position="22"/>
    </location>
</feature>
<dbReference type="Proteomes" id="UP001162640">
    <property type="component" value="Unassembled WGS sequence"/>
</dbReference>
<dbReference type="PROSITE" id="PS51419">
    <property type="entry name" value="RAB"/>
    <property type="match status" value="1"/>
</dbReference>
<keyword evidence="2" id="KW-0547">Nucleotide-binding</keyword>
<comment type="similarity">
    <text evidence="1">Belongs to the small GTPase superfamily. Rab family.</text>
</comment>
<evidence type="ECO:0000313" key="7">
    <source>
        <dbReference type="Proteomes" id="UP001162640"/>
    </source>
</evidence>
<organism evidence="6 7">
    <name type="scientific">Triparma laevis f. inornata</name>
    <dbReference type="NCBI Taxonomy" id="1714386"/>
    <lineage>
        <taxon>Eukaryota</taxon>
        <taxon>Sar</taxon>
        <taxon>Stramenopiles</taxon>
        <taxon>Ochrophyta</taxon>
        <taxon>Bolidophyceae</taxon>
        <taxon>Parmales</taxon>
        <taxon>Triparmaceae</taxon>
        <taxon>Triparma</taxon>
    </lineage>
</organism>
<dbReference type="GO" id="GO:0005524">
    <property type="term" value="F:ATP binding"/>
    <property type="evidence" value="ECO:0007669"/>
    <property type="project" value="UniProtKB-UniRule"/>
</dbReference>
<dbReference type="InterPro" id="IPR008984">
    <property type="entry name" value="SMAD_FHA_dom_sf"/>
</dbReference>
<dbReference type="GO" id="GO:0003777">
    <property type="term" value="F:microtubule motor activity"/>
    <property type="evidence" value="ECO:0007669"/>
    <property type="project" value="InterPro"/>
</dbReference>
<dbReference type="EMBL" id="BLQM01000204">
    <property type="protein sequence ID" value="GMH75163.1"/>
    <property type="molecule type" value="Genomic_DNA"/>
</dbReference>
<dbReference type="SMART" id="SM00176">
    <property type="entry name" value="RAN"/>
    <property type="match status" value="1"/>
</dbReference>
<proteinExistence type="inferred from homology"/>
<dbReference type="SMART" id="SM00174">
    <property type="entry name" value="RHO"/>
    <property type="match status" value="1"/>
</dbReference>
<dbReference type="PROSITE" id="PS51421">
    <property type="entry name" value="RAS"/>
    <property type="match status" value="1"/>
</dbReference>
<keyword evidence="2" id="KW-0505">Motor protein</keyword>
<dbReference type="Gene3D" id="3.40.850.10">
    <property type="entry name" value="Kinesin motor domain"/>
    <property type="match status" value="1"/>
</dbReference>
<accession>A0A9W7EFY7</accession>
<keyword evidence="2" id="KW-0067">ATP-binding</keyword>
<dbReference type="Pfam" id="PF00225">
    <property type="entry name" value="Kinesin"/>
    <property type="match status" value="1"/>
</dbReference>
<gene>
    <name evidence="6" type="ORF">TL16_g06670</name>
</gene>
<dbReference type="InterPro" id="IPR001752">
    <property type="entry name" value="Kinesin_motor_dom"/>
</dbReference>
<dbReference type="CDD" id="cd00154">
    <property type="entry name" value="Rab"/>
    <property type="match status" value="1"/>
</dbReference>
<dbReference type="SMART" id="SM00129">
    <property type="entry name" value="KISc"/>
    <property type="match status" value="1"/>
</dbReference>
<sequence length="1366" mass="152297">MNTPSPSRNQFSTPPKSFTRMDSPSPPIERQTEITENMSENMSEDPVIKFVMIGENAVGKSNLALRFSKGKFDKDSTHTVGFEFQARKIAVTSTLTVSAQIWDTAGQERFSSLTSAYLRGACGIYLVYDITNRASFEAIPRWIEKIHENSHPNAVRSLIGNKLDQVSKRKVSTLEALTFAQSHNLDFCEVSAATSENVEVAMRRLIVSVGNSLIEQDSRLSLPNLEVNSSLLLDLDGGSGDVSLPRPTLSKLPRGWVEVKSGIYENVWTGDRETVRPKEEASKGQINYSRPQSELEKINVSFAGIKVKGTASKKKSKKKNSKKQFSKDDEGGISFGLHGAHSKPEDTGCGKCAISYRPFVKEDKLGVEMTQNSEEEGEVQLLNSDYTTNRFAFTYSWWTAFNYERYVQSDEAICKRMKFVGQEDVYNSVGQKIKADLMDGNPVVLFAYGLSGSGKTFTVFGPDAADSPDAWFKHDKPHPQWGVFPHLAYDMFNEKQDGWKFTMKYFQNVVDIVRDLMSPMVKEQSYKSGMRKDKDGFMDIEWCEGTVLKTWDDLREQFQKSNEKKAISPTQFNHQSTRGHCIMTLEVEMPMVDNPSLKQKGRVYVCDLAGTEPAGDIFYALYEKKTFPNGDVEHILKGPHKDQRKTKELQDQGKKINLSLSEMAQFFMKMAEAVKKKTLKPGKSIPGCNSYFLCKYLKDTMLQARTYLFCAIRPEVQFLNYTFATLGFAKNASVIKLAPKKATVEASAGELKLMAELAELKALVAELQSGDGAGSEDIAALLAQKQAALANQLAGGDAGSAKSNNEAEMKQQAEEYGRRGISLSHFEKGTKEPYFVNLDEDPFRSNRFMYLLTKDVTVFGPGGDIKPLALSVVKGHCSVERHENDKTEITEAFTNCTLVGGAGETIHNGKKLDKDARIALKPFDRVAIGGELLLYRHPEFDPKDQEPMSASNAIEEYQKSLAEADNEQKRQMDERMKAFEAEKDEWRKQQGLVKTQEEQDAIENAKAKEEHDRAMAAVDREILELLPKTKELKKIVGLLDRDQLSFDVTLQRTDDPLGVPTVKVKVINGLTDESIIIDPFEFIKSYSIVKDETSRLSMAIESGREYEVSELNDPLKILFDNTFQLGTCTIFPEYLIYGLSTDEDEVNTDIKNCSAPYNNVGKLEVTWVPLETPDSEEDPDYAPDIDDDIGPADLLGKPWTYKIKISSCSALPITVDECYVQYTFNGVEYTTETLNEQDTHNPAFEYTCVHHVESVDQEFLDYLMTPLEINLYCSPAVRQPKTKVSTTNSAVVKNLTAGVMVAEGGGASRGGGGGGDAELERLRARVAELETENARLIQENEKLKAGGSAVVKGLEAAKALDTSINA</sequence>
<dbReference type="SMART" id="SM00173">
    <property type="entry name" value="RAS"/>
    <property type="match status" value="1"/>
</dbReference>
<dbReference type="FunFam" id="3.40.50.300:FF:001447">
    <property type="entry name" value="Ras-related protein Rab-1B"/>
    <property type="match status" value="1"/>
</dbReference>
<dbReference type="Pfam" id="PF00071">
    <property type="entry name" value="Ras"/>
    <property type="match status" value="1"/>
</dbReference>
<dbReference type="SUPFAM" id="SSF52540">
    <property type="entry name" value="P-loop containing nucleoside triphosphate hydrolases"/>
    <property type="match status" value="2"/>
</dbReference>
<evidence type="ECO:0000256" key="4">
    <source>
        <dbReference type="SAM" id="MobiDB-lite"/>
    </source>
</evidence>
<evidence type="ECO:0000313" key="6">
    <source>
        <dbReference type="EMBL" id="GMH75163.1"/>
    </source>
</evidence>
<evidence type="ECO:0000256" key="1">
    <source>
        <dbReference type="ARBA" id="ARBA00006270"/>
    </source>
</evidence>
<feature type="domain" description="Kinesin motor" evidence="5">
    <location>
        <begin position="355"/>
        <end position="612"/>
    </location>
</feature>
<dbReference type="Gene3D" id="2.60.200.20">
    <property type="match status" value="1"/>
</dbReference>
<feature type="region of interest" description="Disordered" evidence="4">
    <location>
        <begin position="1"/>
        <end position="29"/>
    </location>
</feature>
<dbReference type="SUPFAM" id="SSF49879">
    <property type="entry name" value="SMAD/FHA domain"/>
    <property type="match status" value="1"/>
</dbReference>
<dbReference type="NCBIfam" id="TIGR00231">
    <property type="entry name" value="small_GTP"/>
    <property type="match status" value="1"/>
</dbReference>
<evidence type="ECO:0000256" key="3">
    <source>
        <dbReference type="SAM" id="Coils"/>
    </source>
</evidence>
<dbReference type="GO" id="GO:0007018">
    <property type="term" value="P:microtubule-based movement"/>
    <property type="evidence" value="ECO:0007669"/>
    <property type="project" value="InterPro"/>
</dbReference>
<dbReference type="PRINTS" id="PR00449">
    <property type="entry name" value="RASTRNSFRMNG"/>
</dbReference>
<dbReference type="PANTHER" id="PTHR47979">
    <property type="entry name" value="DRAB11-RELATED"/>
    <property type="match status" value="1"/>
</dbReference>
<keyword evidence="3" id="KW-0175">Coiled coil</keyword>
<dbReference type="InterPro" id="IPR027417">
    <property type="entry name" value="P-loop_NTPase"/>
</dbReference>
<dbReference type="InterPro" id="IPR001806">
    <property type="entry name" value="Small_GTPase"/>
</dbReference>
<dbReference type="InterPro" id="IPR036961">
    <property type="entry name" value="Kinesin_motor_dom_sf"/>
</dbReference>
<evidence type="ECO:0000256" key="2">
    <source>
        <dbReference type="PROSITE-ProRule" id="PRU00283"/>
    </source>
</evidence>
<dbReference type="InterPro" id="IPR005225">
    <property type="entry name" value="Small_GTP-bd"/>
</dbReference>
<evidence type="ECO:0000259" key="5">
    <source>
        <dbReference type="PROSITE" id="PS50067"/>
    </source>
</evidence>
<dbReference type="SMART" id="SM00175">
    <property type="entry name" value="RAB"/>
    <property type="match status" value="1"/>
</dbReference>
<dbReference type="GO" id="GO:0005525">
    <property type="term" value="F:GTP binding"/>
    <property type="evidence" value="ECO:0007669"/>
    <property type="project" value="InterPro"/>
</dbReference>
<dbReference type="GO" id="GO:0003924">
    <property type="term" value="F:GTPase activity"/>
    <property type="evidence" value="ECO:0007669"/>
    <property type="project" value="InterPro"/>
</dbReference>
<comment type="similarity">
    <text evidence="2">Belongs to the TRAFAC class myosin-kinesin ATPase superfamily. Kinesin family.</text>
</comment>
<name>A0A9W7EFY7_9STRA</name>
<dbReference type="PROSITE" id="PS50067">
    <property type="entry name" value="KINESIN_MOTOR_2"/>
    <property type="match status" value="1"/>
</dbReference>
<dbReference type="InterPro" id="IPR050209">
    <property type="entry name" value="Rab_GTPases_membrane_traffic"/>
</dbReference>
<feature type="coiled-coil region" evidence="3">
    <location>
        <begin position="950"/>
        <end position="1012"/>
    </location>
</feature>
<dbReference type="Gene3D" id="3.40.50.300">
    <property type="entry name" value="P-loop containing nucleotide triphosphate hydrolases"/>
    <property type="match status" value="1"/>
</dbReference>
<dbReference type="GO" id="GO:0008017">
    <property type="term" value="F:microtubule binding"/>
    <property type="evidence" value="ECO:0007669"/>
    <property type="project" value="InterPro"/>
</dbReference>
<protein>
    <recommendedName>
        <fullName evidence="5">Kinesin motor domain-containing protein</fullName>
    </recommendedName>
</protein>
<feature type="coiled-coil region" evidence="3">
    <location>
        <begin position="1319"/>
        <end position="1346"/>
    </location>
</feature>
<feature type="binding site" evidence="2">
    <location>
        <begin position="449"/>
        <end position="456"/>
    </location>
    <ligand>
        <name>ATP</name>
        <dbReference type="ChEBI" id="CHEBI:30616"/>
    </ligand>
</feature>
<reference evidence="7" key="1">
    <citation type="journal article" date="2023" name="Commun. Biol.">
        <title>Genome analysis of Parmales, the sister group of diatoms, reveals the evolutionary specialization of diatoms from phago-mixotrophs to photoautotrophs.</title>
        <authorList>
            <person name="Ban H."/>
            <person name="Sato S."/>
            <person name="Yoshikawa S."/>
            <person name="Yamada K."/>
            <person name="Nakamura Y."/>
            <person name="Ichinomiya M."/>
            <person name="Sato N."/>
            <person name="Blanc-Mathieu R."/>
            <person name="Endo H."/>
            <person name="Kuwata A."/>
            <person name="Ogata H."/>
        </authorList>
    </citation>
    <scope>NUCLEOTIDE SEQUENCE [LARGE SCALE GENOMIC DNA]</scope>
</reference>
<comment type="caution">
    <text evidence="6">The sequence shown here is derived from an EMBL/GenBank/DDBJ whole genome shotgun (WGS) entry which is preliminary data.</text>
</comment>